<dbReference type="EMBL" id="CP046171">
    <property type="protein sequence ID" value="QIS04594.1"/>
    <property type="molecule type" value="Genomic_DNA"/>
</dbReference>
<dbReference type="Pfam" id="PF00668">
    <property type="entry name" value="Condensation"/>
    <property type="match status" value="1"/>
</dbReference>
<dbReference type="GO" id="GO:0005737">
    <property type="term" value="C:cytoplasm"/>
    <property type="evidence" value="ECO:0007669"/>
    <property type="project" value="TreeGrafter"/>
</dbReference>
<feature type="region of interest" description="Disordered" evidence="1">
    <location>
        <begin position="34"/>
        <end position="85"/>
    </location>
</feature>
<evidence type="ECO:0000259" key="2">
    <source>
        <dbReference type="Pfam" id="PF00668"/>
    </source>
</evidence>
<dbReference type="GO" id="GO:0008610">
    <property type="term" value="P:lipid biosynthetic process"/>
    <property type="evidence" value="ECO:0007669"/>
    <property type="project" value="UniProtKB-ARBA"/>
</dbReference>
<dbReference type="PANTHER" id="PTHR45527">
    <property type="entry name" value="NONRIBOSOMAL PEPTIDE SYNTHETASE"/>
    <property type="match status" value="1"/>
</dbReference>
<reference evidence="3 4" key="1">
    <citation type="journal article" date="2019" name="ACS Chem. Biol.">
        <title>Identification and Mobilization of a Cryptic Antibiotic Biosynthesis Gene Locus from a Human-Pathogenic Nocardia Isolate.</title>
        <authorList>
            <person name="Herisse M."/>
            <person name="Ishida K."/>
            <person name="Porter J.L."/>
            <person name="Howden B."/>
            <person name="Hertweck C."/>
            <person name="Stinear T.P."/>
            <person name="Pidot S.J."/>
        </authorList>
    </citation>
    <scope>NUCLEOTIDE SEQUENCE [LARGE SCALE GENOMIC DNA]</scope>
    <source>
        <strain evidence="3 4">AUSMDU00024985</strain>
    </source>
</reference>
<dbReference type="PANTHER" id="PTHR45527:SF1">
    <property type="entry name" value="FATTY ACID SYNTHASE"/>
    <property type="match status" value="1"/>
</dbReference>
<dbReference type="GO" id="GO:0044550">
    <property type="term" value="P:secondary metabolite biosynthetic process"/>
    <property type="evidence" value="ECO:0007669"/>
    <property type="project" value="TreeGrafter"/>
</dbReference>
<organism evidence="3 4">
    <name type="scientific">Nocardia brasiliensis</name>
    <dbReference type="NCBI Taxonomy" id="37326"/>
    <lineage>
        <taxon>Bacteria</taxon>
        <taxon>Bacillati</taxon>
        <taxon>Actinomycetota</taxon>
        <taxon>Actinomycetes</taxon>
        <taxon>Mycobacteriales</taxon>
        <taxon>Nocardiaceae</taxon>
        <taxon>Nocardia</taxon>
    </lineage>
</organism>
<dbReference type="Gene3D" id="3.30.559.10">
    <property type="entry name" value="Chloramphenicol acetyltransferase-like domain"/>
    <property type="match status" value="1"/>
</dbReference>
<dbReference type="InterPro" id="IPR023213">
    <property type="entry name" value="CAT-like_dom_sf"/>
</dbReference>
<accession>A0A6G9XUI7</accession>
<feature type="compositionally biased region" description="Basic residues" evidence="1">
    <location>
        <begin position="56"/>
        <end position="65"/>
    </location>
</feature>
<dbReference type="GO" id="GO:0043041">
    <property type="term" value="P:amino acid activation for nonribosomal peptide biosynthetic process"/>
    <property type="evidence" value="ECO:0007669"/>
    <property type="project" value="TreeGrafter"/>
</dbReference>
<evidence type="ECO:0000256" key="1">
    <source>
        <dbReference type="SAM" id="MobiDB-lite"/>
    </source>
</evidence>
<dbReference type="GO" id="GO:0031177">
    <property type="term" value="F:phosphopantetheine binding"/>
    <property type="evidence" value="ECO:0007669"/>
    <property type="project" value="TreeGrafter"/>
</dbReference>
<sequence length="557" mass="59650">MAVGLLHGRARDFRCGTGERAAQRVRDQRARLARSDGSDLADVVQPRTGPPARQHVVSRHPHCHGVGRGLSRLDSHSSARHRHHRRIRCGRPGFREVLMQLLFLEHLSAPPGTLLEWTALAEPGPTPDATPASSNQTIHLSSDGPTTWLAATFDVAGPIDESALQTAFSVWLPRHDALHCSFTPPADGNPPTVHVVADTDIRLVPRPAVQTSSTEDLRTVLGARLDEACAPFSFAPYFLGAVSRPETSTVICGFDHAVCDAWSITIAVTELDVLYRAALEDGPDGAAAAADGLPETGSFLSYATREAAVPAAGTGPLIRAWRDFLHAAGNDLPHFPLDLGLPAGTLGPFGSDSRLLLGAMATDALHRKSRADGYSMFAALLAAVALAAAELGGRAGTDLVFPVHTRREPRHHNTFGWLVANAPAHVPVAHDFCATAQGADQAIRTGQRLAQVPATQFLAALGADLRRTRKDLFSVSYTDYRRLPGGSRSDTTRTVPRNPAQFSRSAPLDDVQMWFTRTDDGLALRTRFPVTPTAGPLLGEFLDRVAATLSAAISVRV</sequence>
<dbReference type="Gene3D" id="3.30.559.30">
    <property type="entry name" value="Nonribosomal peptide synthetase, condensation domain"/>
    <property type="match status" value="1"/>
</dbReference>
<protein>
    <submittedName>
        <fullName evidence="3">Condensation protein</fullName>
    </submittedName>
</protein>
<proteinExistence type="predicted"/>
<dbReference type="SUPFAM" id="SSF52777">
    <property type="entry name" value="CoA-dependent acyltransferases"/>
    <property type="match status" value="2"/>
</dbReference>
<gene>
    <name evidence="3" type="ORF">F5X71_21665</name>
</gene>
<dbReference type="Proteomes" id="UP000501705">
    <property type="component" value="Chromosome"/>
</dbReference>
<dbReference type="InterPro" id="IPR001242">
    <property type="entry name" value="Condensation_dom"/>
</dbReference>
<feature type="domain" description="Condensation" evidence="2">
    <location>
        <begin position="137"/>
        <end position="475"/>
    </location>
</feature>
<evidence type="ECO:0000313" key="3">
    <source>
        <dbReference type="EMBL" id="QIS04594.1"/>
    </source>
</evidence>
<evidence type="ECO:0000313" key="4">
    <source>
        <dbReference type="Proteomes" id="UP000501705"/>
    </source>
</evidence>
<dbReference type="AlphaFoldDB" id="A0A6G9XUI7"/>
<dbReference type="GO" id="GO:0003824">
    <property type="term" value="F:catalytic activity"/>
    <property type="evidence" value="ECO:0007669"/>
    <property type="project" value="InterPro"/>
</dbReference>
<name>A0A6G9XUI7_NOCBR</name>